<evidence type="ECO:0000256" key="1">
    <source>
        <dbReference type="ARBA" id="ARBA00004123"/>
    </source>
</evidence>
<evidence type="ECO:0000313" key="6">
    <source>
        <dbReference type="Proteomes" id="UP001234989"/>
    </source>
</evidence>
<dbReference type="GO" id="GO:0007165">
    <property type="term" value="P:signal transduction"/>
    <property type="evidence" value="ECO:0007669"/>
    <property type="project" value="InterPro"/>
</dbReference>
<comment type="function">
    <text evidence="4">Acts as a negative regulator of abscisic acid (ABA) response.</text>
</comment>
<gene>
    <name evidence="5" type="ORF">MTR67_007401</name>
</gene>
<reference evidence="5" key="1">
    <citation type="submission" date="2023-08" db="EMBL/GenBank/DDBJ databases">
        <title>A de novo genome assembly of Solanum verrucosum Schlechtendal, a Mexican diploid species geographically isolated from the other diploid A-genome species in potato relatives.</title>
        <authorList>
            <person name="Hosaka K."/>
        </authorList>
    </citation>
    <scope>NUCLEOTIDE SEQUENCE</scope>
    <source>
        <tissue evidence="5">Young leaves</tissue>
    </source>
</reference>
<dbReference type="GO" id="GO:0005634">
    <property type="term" value="C:nucleus"/>
    <property type="evidence" value="ECO:0007669"/>
    <property type="project" value="UniProtKB-SubCell"/>
</dbReference>
<organism evidence="5 6">
    <name type="scientific">Solanum verrucosum</name>
    <dbReference type="NCBI Taxonomy" id="315347"/>
    <lineage>
        <taxon>Eukaryota</taxon>
        <taxon>Viridiplantae</taxon>
        <taxon>Streptophyta</taxon>
        <taxon>Embryophyta</taxon>
        <taxon>Tracheophyta</taxon>
        <taxon>Spermatophyta</taxon>
        <taxon>Magnoliopsida</taxon>
        <taxon>eudicotyledons</taxon>
        <taxon>Gunneridae</taxon>
        <taxon>Pentapetalae</taxon>
        <taxon>asterids</taxon>
        <taxon>lamiids</taxon>
        <taxon>Solanales</taxon>
        <taxon>Solanaceae</taxon>
        <taxon>Solanoideae</taxon>
        <taxon>Solaneae</taxon>
        <taxon>Solanum</taxon>
    </lineage>
</organism>
<comment type="subcellular location">
    <subcellularLocation>
        <location evidence="1 4">Nucleus</location>
    </subcellularLocation>
</comment>
<dbReference type="PANTHER" id="PTHR31413:SF32">
    <property type="entry name" value="NINJA-FAMILY PROTEIN"/>
    <property type="match status" value="1"/>
</dbReference>
<evidence type="ECO:0000256" key="4">
    <source>
        <dbReference type="RuleBase" id="RU369029"/>
    </source>
</evidence>
<accession>A0AAF0TCQ4</accession>
<dbReference type="InterPro" id="IPR031307">
    <property type="entry name" value="Ninja_fam"/>
</dbReference>
<name>A0AAF0TCQ4_SOLVR</name>
<keyword evidence="3 4" id="KW-0539">Nucleus</keyword>
<evidence type="ECO:0000256" key="2">
    <source>
        <dbReference type="ARBA" id="ARBA00006081"/>
    </source>
</evidence>
<dbReference type="Proteomes" id="UP001234989">
    <property type="component" value="Chromosome 2"/>
</dbReference>
<evidence type="ECO:0000313" key="5">
    <source>
        <dbReference type="EMBL" id="WMV14016.1"/>
    </source>
</evidence>
<keyword evidence="6" id="KW-1185">Reference proteome</keyword>
<evidence type="ECO:0000256" key="3">
    <source>
        <dbReference type="ARBA" id="ARBA00023242"/>
    </source>
</evidence>
<dbReference type="PANTHER" id="PTHR31413">
    <property type="entry name" value="AFP HOMOLOG 2"/>
    <property type="match status" value="1"/>
</dbReference>
<dbReference type="AlphaFoldDB" id="A0AAF0TCQ4"/>
<dbReference type="GO" id="GO:0045892">
    <property type="term" value="P:negative regulation of DNA-templated transcription"/>
    <property type="evidence" value="ECO:0007669"/>
    <property type="project" value="TreeGrafter"/>
</dbReference>
<sequence>MEKAEENIGTSKVENENVELNLGLSLNVLDVKSSFVEHKSPVYSGNYIAKGKIKNFMLNHMTFVSTRGKGPNGKKTEGLLYLCNKKDEVEIVFLCHGDLLNAAEFVEHASGCYVEHPLNHIFIDGE</sequence>
<protein>
    <recommendedName>
        <fullName evidence="4">Ninja-family protein</fullName>
    </recommendedName>
    <alternativeName>
        <fullName evidence="4">ABI-binding protein</fullName>
    </alternativeName>
</protein>
<proteinExistence type="inferred from homology"/>
<dbReference type="EMBL" id="CP133613">
    <property type="protein sequence ID" value="WMV14016.1"/>
    <property type="molecule type" value="Genomic_DNA"/>
</dbReference>
<comment type="similarity">
    <text evidence="2 4">Belongs to the Ninja family.</text>
</comment>